<sequence>MHKYTANFEQFKRLYFAELENNPNSWQHLLLKTKSDCLVLLFFSKDKDHNNAVGLKSLFGK</sequence>
<name>A0AA95GSH3_9GAMM</name>
<dbReference type="Proteomes" id="UP001177595">
    <property type="component" value="Chromosome"/>
</dbReference>
<dbReference type="Proteomes" id="UP001177597">
    <property type="component" value="Chromosome"/>
</dbReference>
<dbReference type="EMBL" id="CP123523">
    <property type="protein sequence ID" value="WGM07850.1"/>
    <property type="molecule type" value="Genomic_DNA"/>
</dbReference>
<accession>A0AA95GSH3</accession>
<dbReference type="Proteomes" id="UP001177592">
    <property type="component" value="Chromosome"/>
</dbReference>
<evidence type="ECO:0000313" key="4">
    <source>
        <dbReference type="Proteomes" id="UP001177592"/>
    </source>
</evidence>
<dbReference type="EMBL" id="CP123498">
    <property type="protein sequence ID" value="WGL96854.1"/>
    <property type="molecule type" value="Genomic_DNA"/>
</dbReference>
<evidence type="ECO:0000313" key="1">
    <source>
        <dbReference type="EMBL" id="WGL96854.1"/>
    </source>
</evidence>
<organism evidence="2 5">
    <name type="scientific">Arsenophonus nasoniae</name>
    <name type="common">son-killer infecting Nasonia vitripennis</name>
    <dbReference type="NCBI Taxonomy" id="638"/>
    <lineage>
        <taxon>Bacteria</taxon>
        <taxon>Pseudomonadati</taxon>
        <taxon>Pseudomonadota</taxon>
        <taxon>Gammaproteobacteria</taxon>
        <taxon>Enterobacterales</taxon>
        <taxon>Morganellaceae</taxon>
        <taxon>Arsenophonus</taxon>
    </lineage>
</organism>
<dbReference type="GeneID" id="96879443"/>
<keyword evidence="4" id="KW-1185">Reference proteome</keyword>
<reference evidence="2" key="1">
    <citation type="submission" date="2023-04" db="EMBL/GenBank/DDBJ databases">
        <title>Genome dynamics across the evolutionary transition to endosymbiosis.</title>
        <authorList>
            <person name="Siozios S."/>
            <person name="Nadal-Jimenez P."/>
            <person name="Azagi T."/>
            <person name="Sprong H."/>
            <person name="Frost C.L."/>
            <person name="Parratt S.R."/>
            <person name="Taylor G."/>
            <person name="Brettell L."/>
            <person name="Lew K.C."/>
            <person name="Croft L."/>
            <person name="King K.C."/>
            <person name="Brockhurst M.A."/>
            <person name="Hypsa V."/>
            <person name="Novakova E."/>
            <person name="Darby A.C."/>
            <person name="Hurst G.D.D."/>
        </authorList>
    </citation>
    <scope>NUCLEOTIDE SEQUENCE</scope>
    <source>
        <strain evidence="1">AIh</strain>
        <strain evidence="3">ANv_CAN</strain>
        <strain evidence="2">APv</strain>
    </source>
</reference>
<dbReference type="Pfam" id="PF22752">
    <property type="entry name" value="DUF488-N3i"/>
    <property type="match status" value="1"/>
</dbReference>
<proteinExistence type="predicted"/>
<protein>
    <submittedName>
        <fullName evidence="2">DUF488 family protein</fullName>
    </submittedName>
</protein>
<dbReference type="EMBL" id="CP123504">
    <property type="protein sequence ID" value="WGM03251.1"/>
    <property type="molecule type" value="Genomic_DNA"/>
</dbReference>
<dbReference type="AlphaFoldDB" id="A0AA95GSH3"/>
<dbReference type="RefSeq" id="WP_276324669.1">
    <property type="nucleotide sequence ID" value="NZ_CP038613.1"/>
</dbReference>
<evidence type="ECO:0000313" key="5">
    <source>
        <dbReference type="Proteomes" id="UP001177595"/>
    </source>
</evidence>
<evidence type="ECO:0000313" key="3">
    <source>
        <dbReference type="EMBL" id="WGM07850.1"/>
    </source>
</evidence>
<dbReference type="InterPro" id="IPR052552">
    <property type="entry name" value="YeaO-like"/>
</dbReference>
<gene>
    <name evidence="1" type="ORF">QE207_02695</name>
    <name evidence="2" type="ORF">QE210_16770</name>
    <name evidence="3" type="ORF">QE258_19950</name>
</gene>
<evidence type="ECO:0000313" key="2">
    <source>
        <dbReference type="EMBL" id="WGM03251.1"/>
    </source>
</evidence>